<name>A0A182Q0N0_9DIPT</name>
<feature type="site" description="Interaction with DNA" evidence="11">
    <location>
        <position position="378"/>
    </location>
</feature>
<keyword evidence="5" id="KW-0378">Hydrolase</keyword>
<accession>A0A182Q0N0</accession>
<dbReference type="Pfam" id="PF06087">
    <property type="entry name" value="Tyr-DNA_phospho"/>
    <property type="match status" value="1"/>
</dbReference>
<keyword evidence="8" id="KW-0539">Nucleus</keyword>
<evidence type="ECO:0000313" key="13">
    <source>
        <dbReference type="EnsemblMetazoa" id="AFAF000706-PA"/>
    </source>
</evidence>
<dbReference type="VEuPathDB" id="VectorBase:AFAF000706"/>
<feature type="binding site" evidence="10">
    <location>
        <position position="357"/>
    </location>
    <ligand>
        <name>substrate</name>
    </ligand>
</feature>
<comment type="subcellular location">
    <subcellularLocation>
        <location evidence="1">Nucleus</location>
    </subcellularLocation>
</comment>
<evidence type="ECO:0000256" key="1">
    <source>
        <dbReference type="ARBA" id="ARBA00004123"/>
    </source>
</evidence>
<evidence type="ECO:0000256" key="6">
    <source>
        <dbReference type="ARBA" id="ARBA00022839"/>
    </source>
</evidence>
<evidence type="ECO:0000256" key="2">
    <source>
        <dbReference type="ARBA" id="ARBA00010205"/>
    </source>
</evidence>
<evidence type="ECO:0000256" key="3">
    <source>
        <dbReference type="ARBA" id="ARBA00022722"/>
    </source>
</evidence>
<feature type="active site" description="Proton donor/acceptor" evidence="9">
    <location>
        <position position="355"/>
    </location>
</feature>
<feature type="region of interest" description="Disordered" evidence="12">
    <location>
        <begin position="1"/>
        <end position="33"/>
    </location>
</feature>
<dbReference type="PANTHER" id="PTHR12415:SF0">
    <property type="entry name" value="TYROSYL-DNA PHOSPHODIESTERASE 1"/>
    <property type="match status" value="1"/>
</dbReference>
<evidence type="ECO:0008006" key="15">
    <source>
        <dbReference type="Google" id="ProtNLM"/>
    </source>
</evidence>
<protein>
    <recommendedName>
        <fullName evidence="15">Aprataxin and PNK-like factor PBZ domain-containing protein</fullName>
    </recommendedName>
</protein>
<dbReference type="GO" id="GO:0004527">
    <property type="term" value="F:exonuclease activity"/>
    <property type="evidence" value="ECO:0007669"/>
    <property type="project" value="UniProtKB-KW"/>
</dbReference>
<reference evidence="14" key="1">
    <citation type="submission" date="2014-01" db="EMBL/GenBank/DDBJ databases">
        <title>The Genome Sequence of Anopheles farauti FAR1 (V2).</title>
        <authorList>
            <consortium name="The Broad Institute Genomics Platform"/>
            <person name="Neafsey D.E."/>
            <person name="Besansky N."/>
            <person name="Howell P."/>
            <person name="Walton C."/>
            <person name="Young S.K."/>
            <person name="Zeng Q."/>
            <person name="Gargeya S."/>
            <person name="Fitzgerald M."/>
            <person name="Haas B."/>
            <person name="Abouelleil A."/>
            <person name="Allen A.W."/>
            <person name="Alvarado L."/>
            <person name="Arachchi H.M."/>
            <person name="Berlin A.M."/>
            <person name="Chapman S.B."/>
            <person name="Gainer-Dewar J."/>
            <person name="Goldberg J."/>
            <person name="Griggs A."/>
            <person name="Gujja S."/>
            <person name="Hansen M."/>
            <person name="Howarth C."/>
            <person name="Imamovic A."/>
            <person name="Ireland A."/>
            <person name="Larimer J."/>
            <person name="McCowan C."/>
            <person name="Murphy C."/>
            <person name="Pearson M."/>
            <person name="Poon T.W."/>
            <person name="Priest M."/>
            <person name="Roberts A."/>
            <person name="Saif S."/>
            <person name="Shea T."/>
            <person name="Sisk P."/>
            <person name="Sykes S."/>
            <person name="Wortman J."/>
            <person name="Nusbaum C."/>
            <person name="Birren B."/>
        </authorList>
    </citation>
    <scope>NUCLEOTIDE SEQUENCE [LARGE SCALE GENOMIC DNA]</scope>
    <source>
        <strain evidence="14">FAR1</strain>
    </source>
</reference>
<keyword evidence="6" id="KW-0269">Exonuclease</keyword>
<dbReference type="STRING" id="69004.A0A182Q0N0"/>
<dbReference type="GO" id="GO:0003697">
    <property type="term" value="F:single-stranded DNA binding"/>
    <property type="evidence" value="ECO:0007669"/>
    <property type="project" value="TreeGrafter"/>
</dbReference>
<dbReference type="GO" id="GO:0006281">
    <property type="term" value="P:DNA repair"/>
    <property type="evidence" value="ECO:0007669"/>
    <property type="project" value="UniProtKB-KW"/>
</dbReference>
<dbReference type="EMBL" id="AXCN02000044">
    <property type="status" value="NOT_ANNOTATED_CDS"/>
    <property type="molecule type" value="Genomic_DNA"/>
</dbReference>
<dbReference type="Proteomes" id="UP000075886">
    <property type="component" value="Unassembled WGS sequence"/>
</dbReference>
<dbReference type="GO" id="GO:0005634">
    <property type="term" value="C:nucleus"/>
    <property type="evidence" value="ECO:0007669"/>
    <property type="project" value="UniProtKB-SubCell"/>
</dbReference>
<dbReference type="EnsemblMetazoa" id="AFAF000706-RA">
    <property type="protein sequence ID" value="AFAF000706-PA"/>
    <property type="gene ID" value="AFAF000706"/>
</dbReference>
<evidence type="ECO:0000256" key="10">
    <source>
        <dbReference type="PIRSR" id="PIRSR610347-2"/>
    </source>
</evidence>
<organism evidence="13 14">
    <name type="scientific">Anopheles farauti</name>
    <dbReference type="NCBI Taxonomy" id="69004"/>
    <lineage>
        <taxon>Eukaryota</taxon>
        <taxon>Metazoa</taxon>
        <taxon>Ecdysozoa</taxon>
        <taxon>Arthropoda</taxon>
        <taxon>Hexapoda</taxon>
        <taxon>Insecta</taxon>
        <taxon>Pterygota</taxon>
        <taxon>Neoptera</taxon>
        <taxon>Endopterygota</taxon>
        <taxon>Diptera</taxon>
        <taxon>Nematocera</taxon>
        <taxon>Culicoidea</taxon>
        <taxon>Culicidae</taxon>
        <taxon>Anophelinae</taxon>
        <taxon>Anopheles</taxon>
    </lineage>
</organism>
<evidence type="ECO:0000256" key="12">
    <source>
        <dbReference type="SAM" id="MobiDB-lite"/>
    </source>
</evidence>
<feature type="region of interest" description="Disordered" evidence="12">
    <location>
        <begin position="436"/>
        <end position="464"/>
    </location>
</feature>
<dbReference type="InterPro" id="IPR010347">
    <property type="entry name" value="Tdp1"/>
</dbReference>
<dbReference type="AlphaFoldDB" id="A0A182Q0N0"/>
<feature type="active site" description="Nucleophile" evidence="9">
    <location>
        <position position="132"/>
    </location>
</feature>
<evidence type="ECO:0000256" key="9">
    <source>
        <dbReference type="PIRSR" id="PIRSR610347-1"/>
    </source>
</evidence>
<comment type="similarity">
    <text evidence="2">Belongs to the tyrosyl-DNA phosphodiesterase family.</text>
</comment>
<evidence type="ECO:0000256" key="7">
    <source>
        <dbReference type="ARBA" id="ARBA00023204"/>
    </source>
</evidence>
<dbReference type="PANTHER" id="PTHR12415">
    <property type="entry name" value="TYROSYL-DNA PHOSPHODIESTERASE 1"/>
    <property type="match status" value="1"/>
</dbReference>
<dbReference type="GO" id="GO:0003690">
    <property type="term" value="F:double-stranded DNA binding"/>
    <property type="evidence" value="ECO:0007669"/>
    <property type="project" value="TreeGrafter"/>
</dbReference>
<keyword evidence="7" id="KW-0234">DNA repair</keyword>
<evidence type="ECO:0000256" key="8">
    <source>
        <dbReference type="ARBA" id="ARBA00023242"/>
    </source>
</evidence>
<evidence type="ECO:0000256" key="4">
    <source>
        <dbReference type="ARBA" id="ARBA00022763"/>
    </source>
</evidence>
<evidence type="ECO:0000313" key="14">
    <source>
        <dbReference type="Proteomes" id="UP000075886"/>
    </source>
</evidence>
<keyword evidence="3" id="KW-0540">Nuclease</keyword>
<evidence type="ECO:0000256" key="5">
    <source>
        <dbReference type="ARBA" id="ARBA00022801"/>
    </source>
</evidence>
<feature type="binding site" evidence="10">
    <location>
        <position position="134"/>
    </location>
    <ligand>
        <name>substrate</name>
    </ligand>
</feature>
<keyword evidence="4" id="KW-0227">DNA damage</keyword>
<sequence length="464" mass="52705">MIVGARKMQTQEPEERAAKEPGSPATEESEEELMNPVLVPREPTHAEPLSITFPELLDKSLGELEYSLQTTFLIDPEWVLYQYAFAGYAQTPLLLLYGENVLEQDAVSCGFDTMPHVTALKIDMKHDYGLHHTKMGLYAYRDGSMRVVIATANLLPREWHYLTQGLWVSPTLPAVAEDAPAMYGESVTGFRRSLLTYLNAYDLPELEAWQARIRKTDFTGVKVFLVASVPGEHSNLRTGPIWGHPRLGFLLSLHSAPIDDSCPLVAQCSGVGSYGPKPESWVLGEIMRSFRKDSAPSCPRQNPTFCLIYPSHANVLQFNGGGMYSKEVHNRQRWLTQYLYQWSCHTRHRNTAMSHIKTYCRWSHEGLYWFLLTSANFSKSAWVVTWKNNPLRIYNYEAGVLFMPNIMLNEDVFPMHPNGKHPPFPMPYDVPLVPYGPDDEPYLYDLDLDESDTDEGEAQTDKSS</sequence>
<dbReference type="GO" id="GO:0017005">
    <property type="term" value="F:3'-tyrosyl-DNA phosphodiesterase activity"/>
    <property type="evidence" value="ECO:0007669"/>
    <property type="project" value="TreeGrafter"/>
</dbReference>
<reference evidence="13" key="2">
    <citation type="submission" date="2020-05" db="UniProtKB">
        <authorList>
            <consortium name="EnsemblMetazoa"/>
        </authorList>
    </citation>
    <scope>IDENTIFICATION</scope>
    <source>
        <strain evidence="13">FAR1</strain>
    </source>
</reference>
<dbReference type="SUPFAM" id="SSF56024">
    <property type="entry name" value="Phospholipase D/nuclease"/>
    <property type="match status" value="2"/>
</dbReference>
<proteinExistence type="inferred from homology"/>
<feature type="compositionally biased region" description="Acidic residues" evidence="12">
    <location>
        <begin position="437"/>
        <end position="458"/>
    </location>
</feature>
<evidence type="ECO:0000256" key="11">
    <source>
        <dbReference type="PIRSR" id="PIRSR610347-3"/>
    </source>
</evidence>
<dbReference type="Gene3D" id="3.30.870.10">
    <property type="entry name" value="Endonuclease Chain A"/>
    <property type="match status" value="2"/>
</dbReference>
<keyword evidence="14" id="KW-1185">Reference proteome</keyword>